<evidence type="ECO:0000313" key="3">
    <source>
        <dbReference type="Proteomes" id="UP000290289"/>
    </source>
</evidence>
<protein>
    <submittedName>
        <fullName evidence="2">Uncharacterized protein</fullName>
    </submittedName>
</protein>
<dbReference type="EMBL" id="RDQH01000331">
    <property type="protein sequence ID" value="RXH98040.1"/>
    <property type="molecule type" value="Genomic_DNA"/>
</dbReference>
<reference evidence="2 3" key="1">
    <citation type="submission" date="2018-10" db="EMBL/GenBank/DDBJ databases">
        <title>A high-quality apple genome assembly.</title>
        <authorList>
            <person name="Hu J."/>
        </authorList>
    </citation>
    <scope>NUCLEOTIDE SEQUENCE [LARGE SCALE GENOMIC DNA]</scope>
    <source>
        <strain evidence="3">cv. HFTH1</strain>
        <tissue evidence="2">Young leaf</tissue>
    </source>
</reference>
<keyword evidence="3" id="KW-1185">Reference proteome</keyword>
<accession>A0A498JRH7</accession>
<sequence>MYLNVCTEMYYIELMYLNVSTEMGVDHISLICIFSSLPNTRPFGSSLASGSVGTPKLSEFAREHSQDG</sequence>
<proteinExistence type="predicted"/>
<dbReference type="AlphaFoldDB" id="A0A498JRH7"/>
<dbReference type="Proteomes" id="UP000290289">
    <property type="component" value="Chromosome 5"/>
</dbReference>
<gene>
    <name evidence="2" type="ORF">DVH24_010365</name>
</gene>
<evidence type="ECO:0000256" key="1">
    <source>
        <dbReference type="SAM" id="MobiDB-lite"/>
    </source>
</evidence>
<name>A0A498JRH7_MALDO</name>
<feature type="compositionally biased region" description="Basic and acidic residues" evidence="1">
    <location>
        <begin position="59"/>
        <end position="68"/>
    </location>
</feature>
<evidence type="ECO:0000313" key="2">
    <source>
        <dbReference type="EMBL" id="RXH98040.1"/>
    </source>
</evidence>
<organism evidence="2 3">
    <name type="scientific">Malus domestica</name>
    <name type="common">Apple</name>
    <name type="synonym">Pyrus malus</name>
    <dbReference type="NCBI Taxonomy" id="3750"/>
    <lineage>
        <taxon>Eukaryota</taxon>
        <taxon>Viridiplantae</taxon>
        <taxon>Streptophyta</taxon>
        <taxon>Embryophyta</taxon>
        <taxon>Tracheophyta</taxon>
        <taxon>Spermatophyta</taxon>
        <taxon>Magnoliopsida</taxon>
        <taxon>eudicotyledons</taxon>
        <taxon>Gunneridae</taxon>
        <taxon>Pentapetalae</taxon>
        <taxon>rosids</taxon>
        <taxon>fabids</taxon>
        <taxon>Rosales</taxon>
        <taxon>Rosaceae</taxon>
        <taxon>Amygdaloideae</taxon>
        <taxon>Maleae</taxon>
        <taxon>Malus</taxon>
    </lineage>
</organism>
<feature type="region of interest" description="Disordered" evidence="1">
    <location>
        <begin position="45"/>
        <end position="68"/>
    </location>
</feature>
<comment type="caution">
    <text evidence="2">The sequence shown here is derived from an EMBL/GenBank/DDBJ whole genome shotgun (WGS) entry which is preliminary data.</text>
</comment>